<reference evidence="2 3" key="1">
    <citation type="submission" date="2018-06" db="EMBL/GenBank/DDBJ databases">
        <title>Comparative genomics reveals the genomic features of Rhizophagus irregularis, R. cerebriforme, R. diaphanum and Gigaspora rosea, and their symbiotic lifestyle signature.</title>
        <authorList>
            <person name="Morin E."/>
            <person name="San Clemente H."/>
            <person name="Chen E.C.H."/>
            <person name="De La Providencia I."/>
            <person name="Hainaut M."/>
            <person name="Kuo A."/>
            <person name="Kohler A."/>
            <person name="Murat C."/>
            <person name="Tang N."/>
            <person name="Roy S."/>
            <person name="Loubradou J."/>
            <person name="Henrissat B."/>
            <person name="Grigoriev I.V."/>
            <person name="Corradi N."/>
            <person name="Roux C."/>
            <person name="Martin F.M."/>
        </authorList>
    </citation>
    <scope>NUCLEOTIDE SEQUENCE [LARGE SCALE GENOMIC DNA]</scope>
    <source>
        <strain evidence="2 3">DAOM 194757</strain>
    </source>
</reference>
<dbReference type="Proteomes" id="UP000266673">
    <property type="component" value="Unassembled WGS sequence"/>
</dbReference>
<name>A0A397TYP9_9GLOM</name>
<keyword evidence="3" id="KW-1185">Reference proteome</keyword>
<proteinExistence type="predicted"/>
<protein>
    <recommendedName>
        <fullName evidence="1">NYN domain-containing protein</fullName>
    </recommendedName>
</protein>
<dbReference type="OrthoDB" id="2311180at2759"/>
<dbReference type="GO" id="GO:0004540">
    <property type="term" value="F:RNA nuclease activity"/>
    <property type="evidence" value="ECO:0007669"/>
    <property type="project" value="InterPro"/>
</dbReference>
<dbReference type="AlphaFoldDB" id="A0A397TYP9"/>
<dbReference type="EMBL" id="QKWP01002513">
    <property type="protein sequence ID" value="RIB03074.1"/>
    <property type="molecule type" value="Genomic_DNA"/>
</dbReference>
<evidence type="ECO:0000259" key="1">
    <source>
        <dbReference type="Pfam" id="PF01936"/>
    </source>
</evidence>
<organism evidence="2 3">
    <name type="scientific">Gigaspora rosea</name>
    <dbReference type="NCBI Taxonomy" id="44941"/>
    <lineage>
        <taxon>Eukaryota</taxon>
        <taxon>Fungi</taxon>
        <taxon>Fungi incertae sedis</taxon>
        <taxon>Mucoromycota</taxon>
        <taxon>Glomeromycotina</taxon>
        <taxon>Glomeromycetes</taxon>
        <taxon>Diversisporales</taxon>
        <taxon>Gigasporaceae</taxon>
        <taxon>Gigaspora</taxon>
    </lineage>
</organism>
<dbReference type="Gene3D" id="3.40.50.1010">
    <property type="entry name" value="5'-nuclease"/>
    <property type="match status" value="1"/>
</dbReference>
<comment type="caution">
    <text evidence="2">The sequence shown here is derived from an EMBL/GenBank/DDBJ whole genome shotgun (WGS) entry which is preliminary data.</text>
</comment>
<gene>
    <name evidence="2" type="ORF">C2G38_819159</name>
</gene>
<evidence type="ECO:0000313" key="3">
    <source>
        <dbReference type="Proteomes" id="UP000266673"/>
    </source>
</evidence>
<feature type="domain" description="NYN" evidence="1">
    <location>
        <begin position="80"/>
        <end position="224"/>
    </location>
</feature>
<dbReference type="InterPro" id="IPR021139">
    <property type="entry name" value="NYN"/>
</dbReference>
<evidence type="ECO:0000313" key="2">
    <source>
        <dbReference type="EMBL" id="RIB03074.1"/>
    </source>
</evidence>
<accession>A0A397TYP9</accession>
<dbReference type="Pfam" id="PF01936">
    <property type="entry name" value="NYN"/>
    <property type="match status" value="1"/>
</dbReference>
<dbReference type="STRING" id="44941.A0A397TYP9"/>
<sequence length="278" mass="31359">MIFSFFCQKSIKTAPFISTFYNVVPAQRFTLLKASQLVYSTKAIGEKRENVKEKEESKVSKTEGNTSLYQNPPLVNTGLIYVFVDNSNVFIEGKYAIAELEKLGTFDNKRRAPCFNQFRIDHGKLLTTIQGNRKLGDAPVIVGSRPPPNDSLWRSVREQGYDAMVYDRNIENREKKVDVALAHTMSKVILTKSPGILALVSGDNDFEPIVTIARKSNWIVETWFWKMGMSGELSAKTISHLWTITISPFRVVLVLTSERAIGFLKLLVVLFGIGETKK</sequence>